<dbReference type="PANTHER" id="PTHR38657">
    <property type="entry name" value="SLR1343 PROTEIN"/>
    <property type="match status" value="1"/>
</dbReference>
<accession>A0ABS0A488</accession>
<dbReference type="InterPro" id="IPR036134">
    <property type="entry name" value="Crypto/Photolyase_FAD-like_sf"/>
</dbReference>
<evidence type="ECO:0000313" key="2">
    <source>
        <dbReference type="Proteomes" id="UP001194729"/>
    </source>
</evidence>
<dbReference type="Proteomes" id="UP001194729">
    <property type="component" value="Unassembled WGS sequence"/>
</dbReference>
<dbReference type="Gene3D" id="1.10.10.1710">
    <property type="entry name" value="Deoxyribodipyrimidine photolyase-related"/>
    <property type="match status" value="1"/>
</dbReference>
<evidence type="ECO:0000313" key="1">
    <source>
        <dbReference type="EMBL" id="MBF4984185.1"/>
    </source>
</evidence>
<dbReference type="EMBL" id="JADKYU010000388">
    <property type="protein sequence ID" value="MBF4984185.1"/>
    <property type="molecule type" value="Genomic_DNA"/>
</dbReference>
<organism evidence="1 2">
    <name type="scientific">Nonlabens mediterrranea</name>
    <dbReference type="NCBI Taxonomy" id="1419947"/>
    <lineage>
        <taxon>Bacteria</taxon>
        <taxon>Pseudomonadati</taxon>
        <taxon>Bacteroidota</taxon>
        <taxon>Flavobacteriia</taxon>
        <taxon>Flavobacteriales</taxon>
        <taxon>Flavobacteriaceae</taxon>
        <taxon>Nonlabens</taxon>
    </lineage>
</organism>
<keyword evidence="2" id="KW-1185">Reference proteome</keyword>
<dbReference type="PANTHER" id="PTHR38657:SF1">
    <property type="entry name" value="SLR1343 PROTEIN"/>
    <property type="match status" value="1"/>
</dbReference>
<dbReference type="SUPFAM" id="SSF48173">
    <property type="entry name" value="Cryptochrome/photolyase FAD-binding domain"/>
    <property type="match status" value="1"/>
</dbReference>
<gene>
    <name evidence="1" type="ORF">FNJ87_07540</name>
</gene>
<comment type="caution">
    <text evidence="1">The sequence shown here is derived from an EMBL/GenBank/DDBJ whole genome shotgun (WGS) entry which is preliminary data.</text>
</comment>
<reference evidence="1 2" key="1">
    <citation type="submission" date="2020-11" db="EMBL/GenBank/DDBJ databases">
        <title>P. mediterranea TC4 genome.</title>
        <authorList>
            <person name="Molmeret M."/>
        </authorList>
    </citation>
    <scope>NUCLEOTIDE SEQUENCE [LARGE SCALE GENOMIC DNA]</scope>
    <source>
        <strain evidence="1 2">TC4</strain>
    </source>
</reference>
<dbReference type="Gene3D" id="1.10.579.10">
    <property type="entry name" value="DNA Cyclobutane Dipyrimidine Photolyase, subunit A, domain 3"/>
    <property type="match status" value="1"/>
</dbReference>
<name>A0ABS0A488_9FLAO</name>
<dbReference type="InterPro" id="IPR052551">
    <property type="entry name" value="UV-DNA_repair_photolyase"/>
</dbReference>
<sequence length="228" mass="26669">SRFRESESGKPTIDISQVEGFIRQILGWREFMRGIYWKEMPDYQSQNQLENCNQLPEFYWTGKTKMNCLSNAINNSLDNAYAHHIQRLMVTGNYALLTMTEPSYVDEWYLGIYIDAIEWVEITNTRGMSQWADGGIVATKPYVSSGSYINKMSNYCKGCHYKVSKKNAEDNACPFNSLYWNFLDEKKNHFKGNHRMAMMMNLLKKMDPEKLNAHKTKAQDVINNPYKY</sequence>
<feature type="non-terminal residue" evidence="1">
    <location>
        <position position="1"/>
    </location>
</feature>
<dbReference type="Gene3D" id="1.25.40.80">
    <property type="match status" value="1"/>
</dbReference>
<protein>
    <submittedName>
        <fullName evidence="1">Cryptochrome/photolyase family protein</fullName>
    </submittedName>
</protein>
<proteinExistence type="predicted"/>